<organism evidence="3 4">
    <name type="scientific">Microbacterium schleiferi</name>
    <dbReference type="NCBI Taxonomy" id="69362"/>
    <lineage>
        <taxon>Bacteria</taxon>
        <taxon>Bacillati</taxon>
        <taxon>Actinomycetota</taxon>
        <taxon>Actinomycetes</taxon>
        <taxon>Micrococcales</taxon>
        <taxon>Microbacteriaceae</taxon>
        <taxon>Microbacterium</taxon>
    </lineage>
</organism>
<feature type="compositionally biased region" description="Low complexity" evidence="1">
    <location>
        <begin position="268"/>
        <end position="284"/>
    </location>
</feature>
<comment type="caution">
    <text evidence="3">The sequence shown here is derived from an EMBL/GenBank/DDBJ whole genome shotgun (WGS) entry which is preliminary data.</text>
</comment>
<gene>
    <name evidence="3" type="ORF">V2V91_04990</name>
</gene>
<feature type="signal peptide" evidence="2">
    <location>
        <begin position="1"/>
        <end position="31"/>
    </location>
</feature>
<evidence type="ECO:0000256" key="2">
    <source>
        <dbReference type="SAM" id="SignalP"/>
    </source>
</evidence>
<dbReference type="PROSITE" id="PS51318">
    <property type="entry name" value="TAT"/>
    <property type="match status" value="1"/>
</dbReference>
<dbReference type="Proteomes" id="UP001351900">
    <property type="component" value="Unassembled WGS sequence"/>
</dbReference>
<proteinExistence type="predicted"/>
<keyword evidence="2" id="KW-0732">Signal</keyword>
<dbReference type="InterPro" id="IPR006311">
    <property type="entry name" value="TAT_signal"/>
</dbReference>
<name>A0ABU7V482_9MICO</name>
<keyword evidence="4" id="KW-1185">Reference proteome</keyword>
<evidence type="ECO:0000313" key="3">
    <source>
        <dbReference type="EMBL" id="MEF2254492.1"/>
    </source>
</evidence>
<dbReference type="RefSeq" id="WP_331791014.1">
    <property type="nucleotide sequence ID" value="NZ_BAAAUO010000005.1"/>
</dbReference>
<feature type="region of interest" description="Disordered" evidence="1">
    <location>
        <begin position="214"/>
        <end position="284"/>
    </location>
</feature>
<evidence type="ECO:0000313" key="4">
    <source>
        <dbReference type="Proteomes" id="UP001351900"/>
    </source>
</evidence>
<sequence>MGSLRRALLLGGASLAAGFALSLVGASAASAADDDTDSGGLLGAVASVTDAVSSTVADIDATLTDVVATTAQVAEPVLTVVQTVAPAPAAAVVPPVVESAESVTQSAVDQLEFAANTAVTAVDEVVESEPVASVTDGVVSGAAEVPIAGVIVDTSLASTVMDVVSSVSSRLDYALEAVVGDSVGPAVTIPEVPTGILDGIVGVIVPVSQTPPGSVPVPTGAGPGADSAESSVITALRPPGDSRDPSARTLGASAGGSATDPPAGLSHPPAVATPPGGGTTTLPGSCTVGGGSASAGAGALHAALPARPLTTLCAGAVASVSSDAVPAAPVYPTDVSPD</sequence>
<feature type="chain" id="PRO_5045254986" evidence="2">
    <location>
        <begin position="32"/>
        <end position="338"/>
    </location>
</feature>
<evidence type="ECO:0000256" key="1">
    <source>
        <dbReference type="SAM" id="MobiDB-lite"/>
    </source>
</evidence>
<protein>
    <submittedName>
        <fullName evidence="3">Uncharacterized protein</fullName>
    </submittedName>
</protein>
<reference evidence="3 4" key="1">
    <citation type="submission" date="2024-01" db="EMBL/GenBank/DDBJ databases">
        <title>the genome sequence of strain Microbacterium schleiferi NBRC 15075.</title>
        <authorList>
            <person name="Ding Y."/>
            <person name="Zhang G."/>
        </authorList>
    </citation>
    <scope>NUCLEOTIDE SEQUENCE [LARGE SCALE GENOMIC DNA]</scope>
    <source>
        <strain evidence="3 4">NBRC 15075</strain>
    </source>
</reference>
<accession>A0ABU7V482</accession>
<dbReference type="EMBL" id="JAZHOV010000002">
    <property type="protein sequence ID" value="MEF2254492.1"/>
    <property type="molecule type" value="Genomic_DNA"/>
</dbReference>